<protein>
    <submittedName>
        <fullName evidence="1">Uncharacterized protein</fullName>
    </submittedName>
</protein>
<reference evidence="1 2" key="1">
    <citation type="submission" date="2016-10" db="EMBL/GenBank/DDBJ databases">
        <authorList>
            <person name="de Groot N.N."/>
        </authorList>
    </citation>
    <scope>NUCLEOTIDE SEQUENCE [LARGE SCALE GENOMIC DNA]</scope>
    <source>
        <strain evidence="1 2">DSM 44637</strain>
    </source>
</reference>
<organism evidence="1 2">
    <name type="scientific">Amycolatopsis rubida</name>
    <dbReference type="NCBI Taxonomy" id="112413"/>
    <lineage>
        <taxon>Bacteria</taxon>
        <taxon>Bacillati</taxon>
        <taxon>Actinomycetota</taxon>
        <taxon>Actinomycetes</taxon>
        <taxon>Pseudonocardiales</taxon>
        <taxon>Pseudonocardiaceae</taxon>
        <taxon>Amycolatopsis</taxon>
    </lineage>
</organism>
<sequence>MENVPENGADQAERGRAVEEPVLLVRLGEVSAATQGIGIGHSEDKRRAYN</sequence>
<dbReference type="EMBL" id="FOWC01000010">
    <property type="protein sequence ID" value="SFQ29435.1"/>
    <property type="molecule type" value="Genomic_DNA"/>
</dbReference>
<name>A0A1I5XBU8_9PSEU</name>
<dbReference type="Proteomes" id="UP000199137">
    <property type="component" value="Unassembled WGS sequence"/>
</dbReference>
<accession>A0A1I5XBU8</accession>
<gene>
    <name evidence="1" type="ORF">SAMN05421854_110145</name>
</gene>
<dbReference type="AlphaFoldDB" id="A0A1I5XBU8"/>
<dbReference type="OrthoDB" id="4264270at2"/>
<dbReference type="RefSeq" id="WP_107309583.1">
    <property type="nucleotide sequence ID" value="NZ_FOWC01000010.1"/>
</dbReference>
<evidence type="ECO:0000313" key="1">
    <source>
        <dbReference type="EMBL" id="SFQ29435.1"/>
    </source>
</evidence>
<dbReference type="STRING" id="112413.SAMN05421854_110145"/>
<evidence type="ECO:0000313" key="2">
    <source>
        <dbReference type="Proteomes" id="UP000199137"/>
    </source>
</evidence>
<dbReference type="NCBIfam" id="NF033525">
    <property type="entry name" value="lasso_albusnod"/>
    <property type="match status" value="1"/>
</dbReference>
<proteinExistence type="predicted"/>